<name>A0A9N8JAG7_9PEZI</name>
<dbReference type="Gene3D" id="3.40.30.10">
    <property type="entry name" value="Glutaredoxin"/>
    <property type="match status" value="1"/>
</dbReference>
<evidence type="ECO:0000313" key="2">
    <source>
        <dbReference type="Proteomes" id="UP000716446"/>
    </source>
</evidence>
<dbReference type="AlphaFoldDB" id="A0A9N8JAG7"/>
<dbReference type="PANTHER" id="PTHR33875">
    <property type="entry name" value="OS09G0542200 PROTEIN"/>
    <property type="match status" value="1"/>
</dbReference>
<dbReference type="SUPFAM" id="SSF52833">
    <property type="entry name" value="Thioredoxin-like"/>
    <property type="match status" value="1"/>
</dbReference>
<evidence type="ECO:0008006" key="3">
    <source>
        <dbReference type="Google" id="ProtNLM"/>
    </source>
</evidence>
<evidence type="ECO:0000313" key="1">
    <source>
        <dbReference type="EMBL" id="CAD0081863.1"/>
    </source>
</evidence>
<comment type="caution">
    <text evidence="1">The sequence shown here is derived from an EMBL/GenBank/DDBJ whole genome shotgun (WGS) entry which is preliminary data.</text>
</comment>
<organism evidence="1 2">
    <name type="scientific">Aureobasidium vineae</name>
    <dbReference type="NCBI Taxonomy" id="2773715"/>
    <lineage>
        <taxon>Eukaryota</taxon>
        <taxon>Fungi</taxon>
        <taxon>Dikarya</taxon>
        <taxon>Ascomycota</taxon>
        <taxon>Pezizomycotina</taxon>
        <taxon>Dothideomycetes</taxon>
        <taxon>Dothideomycetidae</taxon>
        <taxon>Dothideales</taxon>
        <taxon>Saccotheciaceae</taxon>
        <taxon>Aureobasidium</taxon>
    </lineage>
</organism>
<dbReference type="EMBL" id="CAIJEN010000001">
    <property type="protein sequence ID" value="CAD0081863.1"/>
    <property type="molecule type" value="Genomic_DNA"/>
</dbReference>
<gene>
    <name evidence="1" type="ORF">AWRI4619_LOCUS430</name>
</gene>
<accession>A0A9N8JAG7</accession>
<dbReference type="Proteomes" id="UP000716446">
    <property type="component" value="Unassembled WGS sequence"/>
</dbReference>
<proteinExistence type="predicted"/>
<keyword evidence="2" id="KW-1185">Reference proteome</keyword>
<protein>
    <recommendedName>
        <fullName evidence="3">Thioredoxin-like fold domain-containing protein</fullName>
    </recommendedName>
</protein>
<reference evidence="1" key="1">
    <citation type="submission" date="2020-06" db="EMBL/GenBank/DDBJ databases">
        <authorList>
            <person name="Onetto C."/>
        </authorList>
    </citation>
    <scope>NUCLEOTIDE SEQUENCE</scope>
</reference>
<dbReference type="PANTHER" id="PTHR33875:SF2">
    <property type="entry name" value="ACR183CP"/>
    <property type="match status" value="1"/>
</dbReference>
<dbReference type="InterPro" id="IPR036249">
    <property type="entry name" value="Thioredoxin-like_sf"/>
</dbReference>
<sequence length="243" mass="26927">MALAPKFAGQALSGSLGSNHTLELFLDYVCPFSKKQFDTFYRDVAPIIEQKYSNNLRVIFRQQIQPWHPSSTLVHEAAVAVLRTDPSKFWPFSAALFDKQTDYFDVNVVNETRNQTYKRLAKLAAAVGLDESKIYSQLEISNKPGPDGSLNSGNQVTNDLKLLIKAGRLVGVHVSPTVMFNIIKQDQYLQVKGLYHREAFSSVETGLTKVSSDFGVAETAPSCLDAFFRDSSSFTSTSQASVN</sequence>